<accession>A0A5D3EFU9</accession>
<dbReference type="AlphaFoldDB" id="A0A5D3EFU9"/>
<proteinExistence type="predicted"/>
<reference evidence="1 2" key="1">
    <citation type="submission" date="2019-07" db="EMBL/GenBank/DDBJ databases">
        <title>Draft Genome Sequences of Bacteroides pyogenes Strains Isolated from the Uterus Holstein Dairy Cows with Metritis.</title>
        <authorList>
            <person name="Cunha F."/>
            <person name="Galvao K.N."/>
            <person name="Jeon S.J."/>
            <person name="Jeong K.C."/>
        </authorList>
    </citation>
    <scope>NUCLEOTIDE SEQUENCE [LARGE SCALE GENOMIC DNA]</scope>
    <source>
        <strain evidence="1 2">KG-31</strain>
    </source>
</reference>
<dbReference type="Proteomes" id="UP000324383">
    <property type="component" value="Unassembled WGS sequence"/>
</dbReference>
<sequence>MKINISIVFSLFMVLISSCKNEIPFDIKENPPKLVMNAFINADSLTNYLYLNFTGHGSPGHVKDASLEIRVNGELREKLRPMDKKETNHLSQCMFKLSGTFLPGDLVRIDARTDDGMHHAWVEVGVPKPMPQIREVETMNVALRHHGRIENCLRYKITLNDIPNERNFYRLIVDKRTEWVSWFENRNDWQWGNEGSKQKRSIITSIYHDYSYIFREDIVLTDGRPQSDAEEENGMFDNVSNVYGVFDDSRFENSSYVMTVYNDPKPQAYNGINNKLSCKVDAVIRVLSITETEYYYLRALNIVDSDAFDEVLNEAINYPSNVQGGTGIVSISTETHKTIRLFEENYD</sequence>
<comment type="caution">
    <text evidence="1">The sequence shown here is derived from an EMBL/GenBank/DDBJ whole genome shotgun (WGS) entry which is preliminary data.</text>
</comment>
<dbReference type="Pfam" id="PF14054">
    <property type="entry name" value="DUF4249"/>
    <property type="match status" value="1"/>
</dbReference>
<evidence type="ECO:0000313" key="1">
    <source>
        <dbReference type="EMBL" id="TYK34962.1"/>
    </source>
</evidence>
<organism evidence="1 2">
    <name type="scientific">Bacteroides pyogenes</name>
    <dbReference type="NCBI Taxonomy" id="310300"/>
    <lineage>
        <taxon>Bacteria</taxon>
        <taxon>Pseudomonadati</taxon>
        <taxon>Bacteroidota</taxon>
        <taxon>Bacteroidia</taxon>
        <taxon>Bacteroidales</taxon>
        <taxon>Bacteroidaceae</taxon>
        <taxon>Bacteroides</taxon>
    </lineage>
</organism>
<dbReference type="InterPro" id="IPR025345">
    <property type="entry name" value="DUF4249"/>
</dbReference>
<gene>
    <name evidence="1" type="ORF">FNJ60_02575</name>
</gene>
<keyword evidence="2" id="KW-1185">Reference proteome</keyword>
<name>A0A5D3EFU9_9BACE</name>
<dbReference type="EMBL" id="VKLW01000004">
    <property type="protein sequence ID" value="TYK34962.1"/>
    <property type="molecule type" value="Genomic_DNA"/>
</dbReference>
<dbReference type="PROSITE" id="PS51257">
    <property type="entry name" value="PROKAR_LIPOPROTEIN"/>
    <property type="match status" value="1"/>
</dbReference>
<evidence type="ECO:0000313" key="2">
    <source>
        <dbReference type="Proteomes" id="UP000324383"/>
    </source>
</evidence>
<protein>
    <submittedName>
        <fullName evidence="1">DUF4249 domain-containing protein</fullName>
    </submittedName>
</protein>
<dbReference type="RefSeq" id="WP_027325429.1">
    <property type="nucleotide sequence ID" value="NZ_CAMBON010000012.1"/>
</dbReference>